<dbReference type="EMBL" id="SUMC01000141">
    <property type="protein sequence ID" value="TJZ97513.1"/>
    <property type="molecule type" value="Genomic_DNA"/>
</dbReference>
<evidence type="ECO:0000256" key="5">
    <source>
        <dbReference type="ARBA" id="ARBA00022989"/>
    </source>
</evidence>
<dbReference type="AlphaFoldDB" id="A0A4U0RNR5"/>
<feature type="domain" description="ABC transmembrane type-1" evidence="9">
    <location>
        <begin position="107"/>
        <end position="318"/>
    </location>
</feature>
<name>A0A4U0RNR5_9ACTN</name>
<dbReference type="PROSITE" id="PS50928">
    <property type="entry name" value="ABC_TM1"/>
    <property type="match status" value="1"/>
</dbReference>
<evidence type="ECO:0000256" key="2">
    <source>
        <dbReference type="ARBA" id="ARBA00022448"/>
    </source>
</evidence>
<reference evidence="10 11" key="1">
    <citation type="submission" date="2019-04" db="EMBL/GenBank/DDBJ databases">
        <title>Streptomyces oryziradicis sp. nov., a novel actinomycete isolated from rhizosphere soil of rice (Oryza sativa L.).</title>
        <authorList>
            <person name="Li C."/>
        </authorList>
    </citation>
    <scope>NUCLEOTIDE SEQUENCE [LARGE SCALE GENOMIC DNA]</scope>
    <source>
        <strain evidence="10 11">NEAU-C40</strain>
    </source>
</reference>
<keyword evidence="3" id="KW-1003">Cell membrane</keyword>
<dbReference type="Proteomes" id="UP000305778">
    <property type="component" value="Unassembled WGS sequence"/>
</dbReference>
<dbReference type="OrthoDB" id="9805974at2"/>
<keyword evidence="2 7" id="KW-0813">Transport</keyword>
<feature type="transmembrane region" description="Helical" evidence="7">
    <location>
        <begin position="111"/>
        <end position="133"/>
    </location>
</feature>
<evidence type="ECO:0000256" key="8">
    <source>
        <dbReference type="SAM" id="MobiDB-lite"/>
    </source>
</evidence>
<dbReference type="InterPro" id="IPR035906">
    <property type="entry name" value="MetI-like_sf"/>
</dbReference>
<evidence type="ECO:0000256" key="3">
    <source>
        <dbReference type="ARBA" id="ARBA00022475"/>
    </source>
</evidence>
<sequence length="327" mass="35582">MAVLTGGNGGAGRRTAAGPAGRRGGTASPAPSAPRSLRRRQSLIAWAFSLPFVLLFAAFTLIPLVSSFVMSFTDFTSTDVQTPFDVNFVGFDQYRTLLENAQFLKSLRNTVYFVVVGIPLTMGIALILAVALNSGISRFRVAFRVGFYTPVVTSIVAVAVVWRFILQQDGPLNAILGWFGIHGPDWLNSTAWAMPSLIGLGVWRNMGTLMVIFLAGLQTIPAEVTEAALIDGAGPVKRFTRITIPLMRPTLLFGAVLLSVWYLQFFEEPFVMTQGGPLNATLSVSYFAFKQFGFGNYAYASAASYVLFVAIALLSMVMFRALRTKED</sequence>
<proteinExistence type="inferred from homology"/>
<evidence type="ECO:0000256" key="7">
    <source>
        <dbReference type="RuleBase" id="RU363032"/>
    </source>
</evidence>
<evidence type="ECO:0000313" key="11">
    <source>
        <dbReference type="Proteomes" id="UP000305778"/>
    </source>
</evidence>
<dbReference type="GO" id="GO:0055085">
    <property type="term" value="P:transmembrane transport"/>
    <property type="evidence" value="ECO:0007669"/>
    <property type="project" value="InterPro"/>
</dbReference>
<feature type="compositionally biased region" description="Gly residues" evidence="8">
    <location>
        <begin position="1"/>
        <end position="12"/>
    </location>
</feature>
<comment type="similarity">
    <text evidence="7">Belongs to the binding-protein-dependent transport system permease family.</text>
</comment>
<feature type="region of interest" description="Disordered" evidence="8">
    <location>
        <begin position="1"/>
        <end position="34"/>
    </location>
</feature>
<keyword evidence="5 7" id="KW-1133">Transmembrane helix</keyword>
<comment type="caution">
    <text evidence="10">The sequence shown here is derived from an EMBL/GenBank/DDBJ whole genome shotgun (WGS) entry which is preliminary data.</text>
</comment>
<feature type="transmembrane region" description="Helical" evidence="7">
    <location>
        <begin position="246"/>
        <end position="263"/>
    </location>
</feature>
<dbReference type="InterPro" id="IPR000515">
    <property type="entry name" value="MetI-like"/>
</dbReference>
<protein>
    <submittedName>
        <fullName evidence="10">Sugar ABC transporter permease</fullName>
    </submittedName>
</protein>
<feature type="transmembrane region" description="Helical" evidence="7">
    <location>
        <begin position="186"/>
        <end position="203"/>
    </location>
</feature>
<feature type="transmembrane region" description="Helical" evidence="7">
    <location>
        <begin position="297"/>
        <end position="319"/>
    </location>
</feature>
<dbReference type="InterPro" id="IPR051393">
    <property type="entry name" value="ABC_transporter_permease"/>
</dbReference>
<dbReference type="CDD" id="cd06261">
    <property type="entry name" value="TM_PBP2"/>
    <property type="match status" value="1"/>
</dbReference>
<dbReference type="PANTHER" id="PTHR30193:SF37">
    <property type="entry name" value="INNER MEMBRANE ABC TRANSPORTER PERMEASE PROTEIN YCJO"/>
    <property type="match status" value="1"/>
</dbReference>
<keyword evidence="4 7" id="KW-0812">Transmembrane</keyword>
<comment type="subcellular location">
    <subcellularLocation>
        <location evidence="1 7">Cell membrane</location>
        <topology evidence="1 7">Multi-pass membrane protein</topology>
    </subcellularLocation>
</comment>
<feature type="compositionally biased region" description="Low complexity" evidence="8">
    <location>
        <begin position="13"/>
        <end position="34"/>
    </location>
</feature>
<dbReference type="SUPFAM" id="SSF161098">
    <property type="entry name" value="MetI-like"/>
    <property type="match status" value="1"/>
</dbReference>
<evidence type="ECO:0000259" key="9">
    <source>
        <dbReference type="PROSITE" id="PS50928"/>
    </source>
</evidence>
<keyword evidence="11" id="KW-1185">Reference proteome</keyword>
<evidence type="ECO:0000256" key="1">
    <source>
        <dbReference type="ARBA" id="ARBA00004651"/>
    </source>
</evidence>
<dbReference type="RefSeq" id="WP_136730537.1">
    <property type="nucleotide sequence ID" value="NZ_SUMC01000141.1"/>
</dbReference>
<evidence type="ECO:0000256" key="6">
    <source>
        <dbReference type="ARBA" id="ARBA00023136"/>
    </source>
</evidence>
<dbReference type="Pfam" id="PF00528">
    <property type="entry name" value="BPD_transp_1"/>
    <property type="match status" value="1"/>
</dbReference>
<keyword evidence="6 7" id="KW-0472">Membrane</keyword>
<evidence type="ECO:0000256" key="4">
    <source>
        <dbReference type="ARBA" id="ARBA00022692"/>
    </source>
</evidence>
<feature type="transmembrane region" description="Helical" evidence="7">
    <location>
        <begin position="145"/>
        <end position="166"/>
    </location>
</feature>
<organism evidence="10 11">
    <name type="scientific">Actinacidiphila oryziradicis</name>
    <dbReference type="NCBI Taxonomy" id="2571141"/>
    <lineage>
        <taxon>Bacteria</taxon>
        <taxon>Bacillati</taxon>
        <taxon>Actinomycetota</taxon>
        <taxon>Actinomycetes</taxon>
        <taxon>Kitasatosporales</taxon>
        <taxon>Streptomycetaceae</taxon>
        <taxon>Actinacidiphila</taxon>
    </lineage>
</organism>
<gene>
    <name evidence="10" type="ORF">FCI23_49450</name>
</gene>
<dbReference type="Gene3D" id="1.10.3720.10">
    <property type="entry name" value="MetI-like"/>
    <property type="match status" value="1"/>
</dbReference>
<dbReference type="GO" id="GO:0005886">
    <property type="term" value="C:plasma membrane"/>
    <property type="evidence" value="ECO:0007669"/>
    <property type="project" value="UniProtKB-SubCell"/>
</dbReference>
<evidence type="ECO:0000313" key="10">
    <source>
        <dbReference type="EMBL" id="TJZ97513.1"/>
    </source>
</evidence>
<dbReference type="PANTHER" id="PTHR30193">
    <property type="entry name" value="ABC TRANSPORTER PERMEASE PROTEIN"/>
    <property type="match status" value="1"/>
</dbReference>
<feature type="transmembrane region" description="Helical" evidence="7">
    <location>
        <begin position="43"/>
        <end position="65"/>
    </location>
</feature>
<accession>A0A4U0RNR5</accession>